<dbReference type="Pfam" id="PF19857">
    <property type="entry name" value="DUF6332"/>
    <property type="match status" value="1"/>
</dbReference>
<evidence type="ECO:0000313" key="3">
    <source>
        <dbReference type="Proteomes" id="UP000664167"/>
    </source>
</evidence>
<feature type="non-terminal residue" evidence="2">
    <location>
        <position position="64"/>
    </location>
</feature>
<reference evidence="2" key="1">
    <citation type="submission" date="2021-03" db="EMBL/GenBank/DDBJ databases">
        <title>Streptomyces poriferae sp. nov., a novel marine sponge-derived Actinobacteria species with anti-MRSA activity.</title>
        <authorList>
            <person name="Sandoval-Powers M."/>
            <person name="Kralova S."/>
            <person name="Nguyen G.-S."/>
            <person name="Fawwal D."/>
            <person name="Degnes K."/>
            <person name="Klinkenberg G."/>
            <person name="Sletta H."/>
            <person name="Wentzel A."/>
            <person name="Liles M.R."/>
        </authorList>
    </citation>
    <scope>NUCLEOTIDE SEQUENCE</scope>
    <source>
        <strain evidence="2">DSM 41794</strain>
    </source>
</reference>
<dbReference type="InterPro" id="IPR046295">
    <property type="entry name" value="DUF6332"/>
</dbReference>
<evidence type="ECO:0000313" key="2">
    <source>
        <dbReference type="EMBL" id="MBO0518382.1"/>
    </source>
</evidence>
<keyword evidence="1" id="KW-0472">Membrane</keyword>
<name>A0A939FJD2_9ACTN</name>
<accession>A0A939FJD2</accession>
<dbReference type="AlphaFoldDB" id="A0A939FJD2"/>
<evidence type="ECO:0000256" key="1">
    <source>
        <dbReference type="SAM" id="Phobius"/>
    </source>
</evidence>
<gene>
    <name evidence="2" type="ORF">J0695_42780</name>
</gene>
<feature type="transmembrane region" description="Helical" evidence="1">
    <location>
        <begin position="16"/>
        <end position="41"/>
    </location>
</feature>
<dbReference type="RefSeq" id="WP_242553832.1">
    <property type="nucleotide sequence ID" value="NZ_JAFLRJ010001586.1"/>
</dbReference>
<organism evidence="2 3">
    <name type="scientific">Streptomyces beijiangensis</name>
    <dbReference type="NCBI Taxonomy" id="163361"/>
    <lineage>
        <taxon>Bacteria</taxon>
        <taxon>Bacillati</taxon>
        <taxon>Actinomycetota</taxon>
        <taxon>Actinomycetes</taxon>
        <taxon>Kitasatosporales</taxon>
        <taxon>Streptomycetaceae</taxon>
        <taxon>Streptomyces</taxon>
    </lineage>
</organism>
<dbReference type="EMBL" id="JAFLRJ010001586">
    <property type="protein sequence ID" value="MBO0518382.1"/>
    <property type="molecule type" value="Genomic_DNA"/>
</dbReference>
<protein>
    <submittedName>
        <fullName evidence="2">Uncharacterized protein</fullName>
    </submittedName>
</protein>
<keyword evidence="3" id="KW-1185">Reference proteome</keyword>
<keyword evidence="1" id="KW-1133">Transmembrane helix</keyword>
<comment type="caution">
    <text evidence="2">The sequence shown here is derived from an EMBL/GenBank/DDBJ whole genome shotgun (WGS) entry which is preliminary data.</text>
</comment>
<keyword evidence="1" id="KW-0812">Transmembrane</keyword>
<dbReference type="Proteomes" id="UP000664167">
    <property type="component" value="Unassembled WGS sequence"/>
</dbReference>
<proteinExistence type="predicted"/>
<sequence length="64" mass="6900">MGHRSRAERDAMTVEIGYALVSAAFVAVATFAGVISPVYFFDLDGTARRRRLPRSAPAAALVFV</sequence>